<sequence length="58" mass="6622">MPENKRKTSSDAIASLEEAYKRLAEKYKIVIKTLDLIGSKLTEIQKIIPETISELMEL</sequence>
<dbReference type="EMBL" id="LAZR01000107">
    <property type="protein sequence ID" value="KKN90870.1"/>
    <property type="molecule type" value="Genomic_DNA"/>
</dbReference>
<protein>
    <submittedName>
        <fullName evidence="2">Uncharacterized protein</fullName>
    </submittedName>
</protein>
<organism evidence="2">
    <name type="scientific">marine sediment metagenome</name>
    <dbReference type="NCBI Taxonomy" id="412755"/>
    <lineage>
        <taxon>unclassified sequences</taxon>
        <taxon>metagenomes</taxon>
        <taxon>ecological metagenomes</taxon>
    </lineage>
</organism>
<feature type="coiled-coil region" evidence="1">
    <location>
        <begin position="6"/>
        <end position="33"/>
    </location>
</feature>
<comment type="caution">
    <text evidence="2">The sequence shown here is derived from an EMBL/GenBank/DDBJ whole genome shotgun (WGS) entry which is preliminary data.</text>
</comment>
<dbReference type="AlphaFoldDB" id="A0A0F9UCG8"/>
<keyword evidence="1" id="KW-0175">Coiled coil</keyword>
<name>A0A0F9UCG8_9ZZZZ</name>
<evidence type="ECO:0000256" key="1">
    <source>
        <dbReference type="SAM" id="Coils"/>
    </source>
</evidence>
<accession>A0A0F9UCG8</accession>
<proteinExistence type="predicted"/>
<reference evidence="2" key="1">
    <citation type="journal article" date="2015" name="Nature">
        <title>Complex archaea that bridge the gap between prokaryotes and eukaryotes.</title>
        <authorList>
            <person name="Spang A."/>
            <person name="Saw J.H."/>
            <person name="Jorgensen S.L."/>
            <person name="Zaremba-Niedzwiedzka K."/>
            <person name="Martijn J."/>
            <person name="Lind A.E."/>
            <person name="van Eijk R."/>
            <person name="Schleper C."/>
            <person name="Guy L."/>
            <person name="Ettema T.J."/>
        </authorList>
    </citation>
    <scope>NUCLEOTIDE SEQUENCE</scope>
</reference>
<evidence type="ECO:0000313" key="2">
    <source>
        <dbReference type="EMBL" id="KKN90870.1"/>
    </source>
</evidence>
<gene>
    <name evidence="2" type="ORF">LCGC14_0224540</name>
</gene>